<evidence type="ECO:0000259" key="6">
    <source>
        <dbReference type="Pfam" id="PF01029"/>
    </source>
</evidence>
<dbReference type="NCBIfam" id="TIGR01951">
    <property type="entry name" value="nusB"/>
    <property type="match status" value="1"/>
</dbReference>
<evidence type="ECO:0000313" key="7">
    <source>
        <dbReference type="EMBL" id="SUZ66098.1"/>
    </source>
</evidence>
<keyword evidence="4" id="KW-0805">Transcription regulation</keyword>
<feature type="non-terminal residue" evidence="7">
    <location>
        <position position="1"/>
    </location>
</feature>
<evidence type="ECO:0000256" key="2">
    <source>
        <dbReference type="ARBA" id="ARBA00022814"/>
    </source>
</evidence>
<dbReference type="Gene3D" id="1.10.940.10">
    <property type="entry name" value="NusB-like"/>
    <property type="match status" value="1"/>
</dbReference>
<dbReference type="HAMAP" id="MF_00073">
    <property type="entry name" value="NusB"/>
    <property type="match status" value="1"/>
</dbReference>
<protein>
    <recommendedName>
        <fullName evidence="6">NusB/RsmB/TIM44 domain-containing protein</fullName>
    </recommendedName>
</protein>
<dbReference type="InterPro" id="IPR035926">
    <property type="entry name" value="NusB-like_sf"/>
</dbReference>
<dbReference type="GO" id="GO:0003723">
    <property type="term" value="F:RNA binding"/>
    <property type="evidence" value="ECO:0007669"/>
    <property type="project" value="UniProtKB-KW"/>
</dbReference>
<name>A0A381PI70_9ZZZZ</name>
<dbReference type="InterPro" id="IPR011605">
    <property type="entry name" value="NusB_fam"/>
</dbReference>
<dbReference type="GO" id="GO:0006353">
    <property type="term" value="P:DNA-templated transcription termination"/>
    <property type="evidence" value="ECO:0007669"/>
    <property type="project" value="InterPro"/>
</dbReference>
<dbReference type="PANTHER" id="PTHR11078:SF3">
    <property type="entry name" value="ANTITERMINATION NUSB DOMAIN-CONTAINING PROTEIN"/>
    <property type="match status" value="1"/>
</dbReference>
<sequence>VGERKGTVSEALEAVVAMRRVAESRMPYLRRLMAELDVRGDELDELLEVALDNWRMERLALLDRGILRIAAAELICFDEIPPKVSIQEAVRLAERYSSPESPGFVNGVLDALYKRVIA</sequence>
<evidence type="ECO:0000256" key="1">
    <source>
        <dbReference type="ARBA" id="ARBA00005952"/>
    </source>
</evidence>
<keyword evidence="2" id="KW-0889">Transcription antitermination</keyword>
<dbReference type="AlphaFoldDB" id="A0A381PI70"/>
<dbReference type="GO" id="GO:0005829">
    <property type="term" value="C:cytosol"/>
    <property type="evidence" value="ECO:0007669"/>
    <property type="project" value="TreeGrafter"/>
</dbReference>
<gene>
    <name evidence="7" type="ORF">METZ01_LOCUS18952</name>
</gene>
<dbReference type="EMBL" id="UINC01000975">
    <property type="protein sequence ID" value="SUZ66098.1"/>
    <property type="molecule type" value="Genomic_DNA"/>
</dbReference>
<dbReference type="Pfam" id="PF01029">
    <property type="entry name" value="NusB"/>
    <property type="match status" value="1"/>
</dbReference>
<evidence type="ECO:0000256" key="4">
    <source>
        <dbReference type="ARBA" id="ARBA00023015"/>
    </source>
</evidence>
<keyword evidence="5" id="KW-0804">Transcription</keyword>
<evidence type="ECO:0000256" key="3">
    <source>
        <dbReference type="ARBA" id="ARBA00022884"/>
    </source>
</evidence>
<accession>A0A381PI70</accession>
<dbReference type="PANTHER" id="PTHR11078">
    <property type="entry name" value="N UTILIZATION SUBSTANCE PROTEIN B-RELATED"/>
    <property type="match status" value="1"/>
</dbReference>
<dbReference type="GO" id="GO:0031564">
    <property type="term" value="P:transcription antitermination"/>
    <property type="evidence" value="ECO:0007669"/>
    <property type="project" value="UniProtKB-KW"/>
</dbReference>
<keyword evidence="3" id="KW-0694">RNA-binding</keyword>
<proteinExistence type="inferred from homology"/>
<organism evidence="7">
    <name type="scientific">marine metagenome</name>
    <dbReference type="NCBI Taxonomy" id="408172"/>
    <lineage>
        <taxon>unclassified sequences</taxon>
        <taxon>metagenomes</taxon>
        <taxon>ecological metagenomes</taxon>
    </lineage>
</organism>
<feature type="domain" description="NusB/RsmB/TIM44" evidence="6">
    <location>
        <begin position="8"/>
        <end position="114"/>
    </location>
</feature>
<reference evidence="7" key="1">
    <citation type="submission" date="2018-05" db="EMBL/GenBank/DDBJ databases">
        <authorList>
            <person name="Lanie J.A."/>
            <person name="Ng W.-L."/>
            <person name="Kazmierczak K.M."/>
            <person name="Andrzejewski T.M."/>
            <person name="Davidsen T.M."/>
            <person name="Wayne K.J."/>
            <person name="Tettelin H."/>
            <person name="Glass J.I."/>
            <person name="Rusch D."/>
            <person name="Podicherti R."/>
            <person name="Tsui H.-C.T."/>
            <person name="Winkler M.E."/>
        </authorList>
    </citation>
    <scope>NUCLEOTIDE SEQUENCE</scope>
</reference>
<dbReference type="SUPFAM" id="SSF48013">
    <property type="entry name" value="NusB-like"/>
    <property type="match status" value="1"/>
</dbReference>
<comment type="similarity">
    <text evidence="1">Belongs to the NusB family.</text>
</comment>
<dbReference type="InterPro" id="IPR006027">
    <property type="entry name" value="NusB_RsmB_TIM44"/>
</dbReference>
<evidence type="ECO:0000256" key="5">
    <source>
        <dbReference type="ARBA" id="ARBA00023163"/>
    </source>
</evidence>